<keyword evidence="4" id="KW-0238">DNA-binding</keyword>
<dbReference type="SUPFAM" id="SSF53383">
    <property type="entry name" value="PLP-dependent transferases"/>
    <property type="match status" value="1"/>
</dbReference>
<keyword evidence="5" id="KW-0804">Transcription</keyword>
<dbReference type="InterPro" id="IPR051446">
    <property type="entry name" value="HTH_trans_reg/aminotransferase"/>
</dbReference>
<dbReference type="Pfam" id="PF00392">
    <property type="entry name" value="GntR"/>
    <property type="match status" value="1"/>
</dbReference>
<evidence type="ECO:0000256" key="1">
    <source>
        <dbReference type="ARBA" id="ARBA00005384"/>
    </source>
</evidence>
<dbReference type="InterPro" id="IPR004839">
    <property type="entry name" value="Aminotransferase_I/II_large"/>
</dbReference>
<name>A0A128F0Q7_9GAMM</name>
<feature type="domain" description="HTH gntR-type" evidence="6">
    <location>
        <begin position="13"/>
        <end position="81"/>
    </location>
</feature>
<evidence type="ECO:0000259" key="6">
    <source>
        <dbReference type="PROSITE" id="PS50949"/>
    </source>
</evidence>
<dbReference type="Gene3D" id="3.90.1150.10">
    <property type="entry name" value="Aspartate Aminotransferase, domain 1"/>
    <property type="match status" value="1"/>
</dbReference>
<reference evidence="8" key="1">
    <citation type="submission" date="2016-02" db="EMBL/GenBank/DDBJ databases">
        <authorList>
            <person name="Rodrigo-Torres Lidia"/>
            <person name="Arahal R.David."/>
        </authorList>
    </citation>
    <scope>NUCLEOTIDE SEQUENCE [LARGE SCALE GENOMIC DNA]</scope>
    <source>
        <strain evidence="8">CECT 8713</strain>
    </source>
</reference>
<keyword evidence="3" id="KW-0805">Transcription regulation</keyword>
<dbReference type="GO" id="GO:0003700">
    <property type="term" value="F:DNA-binding transcription factor activity"/>
    <property type="evidence" value="ECO:0007669"/>
    <property type="project" value="InterPro"/>
</dbReference>
<dbReference type="PANTHER" id="PTHR46577:SF1">
    <property type="entry name" value="HTH-TYPE TRANSCRIPTIONAL REGULATORY PROTEIN GABR"/>
    <property type="match status" value="1"/>
</dbReference>
<dbReference type="OrthoDB" id="9804020at2"/>
<dbReference type="InterPro" id="IPR000524">
    <property type="entry name" value="Tscrpt_reg_HTH_GntR"/>
</dbReference>
<organism evidence="7 8">
    <name type="scientific">Grimontia marina</name>
    <dbReference type="NCBI Taxonomy" id="646534"/>
    <lineage>
        <taxon>Bacteria</taxon>
        <taxon>Pseudomonadati</taxon>
        <taxon>Pseudomonadota</taxon>
        <taxon>Gammaproteobacteria</taxon>
        <taxon>Vibrionales</taxon>
        <taxon>Vibrionaceae</taxon>
        <taxon>Grimontia</taxon>
    </lineage>
</organism>
<dbReference type="AlphaFoldDB" id="A0A128F0Q7"/>
<dbReference type="Proteomes" id="UP000073601">
    <property type="component" value="Unassembled WGS sequence"/>
</dbReference>
<protein>
    <submittedName>
        <fullName evidence="7">Putative HTH-type transcriptional regulator YjiR</fullName>
    </submittedName>
</protein>
<dbReference type="InterPro" id="IPR015424">
    <property type="entry name" value="PyrdxlP-dep_Trfase"/>
</dbReference>
<dbReference type="CDD" id="cd00609">
    <property type="entry name" value="AAT_like"/>
    <property type="match status" value="1"/>
</dbReference>
<sequence>MTIINIELDKSGAPMYRQIADTIAEKVATKELAPGTKLPTHRALADALSVTVGTVTRAYAEAERRGIVEAKVGAGTYICENNRPLWSFSDPDRQDVLSFGYNVPPTINRADLFAEALEQLAAHPQELNSLMLYQPPSGIVRHREILADWLNGHKVNADPSRLLFCSGAQNAMQLCLMTLCRAGDTILTDKFTYPGLLSLARQLQLTVKPVEMDDEGMFPESLSAACQQYQARLVYLTPTLQNPTTATMSEARRQALIEECEQQQLMIVEDDINGLLPRERPSPMVNLAPDNVIYIGGLAKTLAPGLRLGFLHLPERFYPHFVNALQNHSWMISPLLTAMAAILLENGSANQILDTIRTEMETRWEIVTRYLGTESMRYHPNAFHGWLTLPEAWSLSEFLAASKAEGLELKSSELFVPAGYSAPPTVRIAVSAPPSRELLEQGCEKLAKLLANPPLTEFAL</sequence>
<dbReference type="InterPro" id="IPR015422">
    <property type="entry name" value="PyrdxlP-dep_Trfase_small"/>
</dbReference>
<evidence type="ECO:0000313" key="8">
    <source>
        <dbReference type="Proteomes" id="UP000073601"/>
    </source>
</evidence>
<dbReference type="Gene3D" id="1.10.10.10">
    <property type="entry name" value="Winged helix-like DNA-binding domain superfamily/Winged helix DNA-binding domain"/>
    <property type="match status" value="1"/>
</dbReference>
<dbReference type="GO" id="GO:0003677">
    <property type="term" value="F:DNA binding"/>
    <property type="evidence" value="ECO:0007669"/>
    <property type="project" value="UniProtKB-KW"/>
</dbReference>
<dbReference type="SMART" id="SM00345">
    <property type="entry name" value="HTH_GNTR"/>
    <property type="match status" value="1"/>
</dbReference>
<keyword evidence="8" id="KW-1185">Reference proteome</keyword>
<dbReference type="Gene3D" id="3.40.640.10">
    <property type="entry name" value="Type I PLP-dependent aspartate aminotransferase-like (Major domain)"/>
    <property type="match status" value="1"/>
</dbReference>
<dbReference type="RefSeq" id="WP_062707127.1">
    <property type="nucleotide sequence ID" value="NZ_CAWRCI010000009.1"/>
</dbReference>
<keyword evidence="2" id="KW-0663">Pyridoxal phosphate</keyword>
<comment type="similarity">
    <text evidence="1">In the C-terminal section; belongs to the class-I pyridoxal-phosphate-dependent aminotransferase family.</text>
</comment>
<evidence type="ECO:0000313" key="7">
    <source>
        <dbReference type="EMBL" id="CZF80402.1"/>
    </source>
</evidence>
<accession>A0A128F0Q7</accession>
<evidence type="ECO:0000256" key="3">
    <source>
        <dbReference type="ARBA" id="ARBA00023015"/>
    </source>
</evidence>
<evidence type="ECO:0000256" key="5">
    <source>
        <dbReference type="ARBA" id="ARBA00023163"/>
    </source>
</evidence>
<dbReference type="CDD" id="cd07377">
    <property type="entry name" value="WHTH_GntR"/>
    <property type="match status" value="1"/>
</dbReference>
<dbReference type="EMBL" id="FIZY01000009">
    <property type="protein sequence ID" value="CZF80402.1"/>
    <property type="molecule type" value="Genomic_DNA"/>
</dbReference>
<evidence type="ECO:0000256" key="2">
    <source>
        <dbReference type="ARBA" id="ARBA00022898"/>
    </source>
</evidence>
<dbReference type="PROSITE" id="PS50949">
    <property type="entry name" value="HTH_GNTR"/>
    <property type="match status" value="1"/>
</dbReference>
<dbReference type="InterPro" id="IPR036388">
    <property type="entry name" value="WH-like_DNA-bd_sf"/>
</dbReference>
<dbReference type="Pfam" id="PF00155">
    <property type="entry name" value="Aminotran_1_2"/>
    <property type="match status" value="1"/>
</dbReference>
<dbReference type="SUPFAM" id="SSF46785">
    <property type="entry name" value="Winged helix' DNA-binding domain"/>
    <property type="match status" value="1"/>
</dbReference>
<dbReference type="PANTHER" id="PTHR46577">
    <property type="entry name" value="HTH-TYPE TRANSCRIPTIONAL REGULATORY PROTEIN GABR"/>
    <property type="match status" value="1"/>
</dbReference>
<dbReference type="InterPro" id="IPR015421">
    <property type="entry name" value="PyrdxlP-dep_Trfase_major"/>
</dbReference>
<proteinExistence type="inferred from homology"/>
<dbReference type="GO" id="GO:0030170">
    <property type="term" value="F:pyridoxal phosphate binding"/>
    <property type="evidence" value="ECO:0007669"/>
    <property type="project" value="InterPro"/>
</dbReference>
<evidence type="ECO:0000256" key="4">
    <source>
        <dbReference type="ARBA" id="ARBA00023125"/>
    </source>
</evidence>
<gene>
    <name evidence="7" type="primary">yjiR_1</name>
    <name evidence="7" type="ORF">GMA8713_01360</name>
</gene>
<dbReference type="InterPro" id="IPR036390">
    <property type="entry name" value="WH_DNA-bd_sf"/>
</dbReference>